<proteinExistence type="predicted"/>
<dbReference type="Proteomes" id="UP000198677">
    <property type="component" value="Unassembled WGS sequence"/>
</dbReference>
<feature type="transmembrane region" description="Helical" evidence="1">
    <location>
        <begin position="104"/>
        <end position="126"/>
    </location>
</feature>
<keyword evidence="1" id="KW-1133">Transmembrane helix</keyword>
<dbReference type="Pfam" id="PF04892">
    <property type="entry name" value="VanZ"/>
    <property type="match status" value="1"/>
</dbReference>
<feature type="domain" description="VanZ-like" evidence="2">
    <location>
        <begin position="46"/>
        <end position="183"/>
    </location>
</feature>
<reference evidence="4" key="1">
    <citation type="submission" date="2016-10" db="EMBL/GenBank/DDBJ databases">
        <authorList>
            <person name="Varghese N."/>
            <person name="Submissions S."/>
        </authorList>
    </citation>
    <scope>NUCLEOTIDE SEQUENCE [LARGE SCALE GENOMIC DNA]</scope>
    <source>
        <strain evidence="4">DSM 44675</strain>
    </source>
</reference>
<feature type="transmembrane region" description="Helical" evidence="1">
    <location>
        <begin position="6"/>
        <end position="28"/>
    </location>
</feature>
<feature type="transmembrane region" description="Helical" evidence="1">
    <location>
        <begin position="294"/>
        <end position="320"/>
    </location>
</feature>
<feature type="transmembrane region" description="Helical" evidence="1">
    <location>
        <begin position="133"/>
        <end position="156"/>
    </location>
</feature>
<feature type="transmembrane region" description="Helical" evidence="1">
    <location>
        <begin position="211"/>
        <end position="232"/>
    </location>
</feature>
<dbReference type="InterPro" id="IPR006976">
    <property type="entry name" value="VanZ-like"/>
</dbReference>
<organism evidence="3 4">
    <name type="scientific">Rhodococcus maanshanensis</name>
    <dbReference type="NCBI Taxonomy" id="183556"/>
    <lineage>
        <taxon>Bacteria</taxon>
        <taxon>Bacillati</taxon>
        <taxon>Actinomycetota</taxon>
        <taxon>Actinomycetes</taxon>
        <taxon>Mycobacteriales</taxon>
        <taxon>Nocardiaceae</taxon>
        <taxon>Rhodococcus</taxon>
    </lineage>
</organism>
<feature type="transmembrane region" description="Helical" evidence="1">
    <location>
        <begin position="40"/>
        <end position="60"/>
    </location>
</feature>
<dbReference type="PANTHER" id="PTHR36834">
    <property type="entry name" value="MEMBRANE PROTEIN-RELATED"/>
    <property type="match status" value="1"/>
</dbReference>
<dbReference type="InterPro" id="IPR053150">
    <property type="entry name" value="Teicoplanin_resist-assoc"/>
</dbReference>
<feature type="transmembrane region" description="Helical" evidence="1">
    <location>
        <begin position="252"/>
        <end position="273"/>
    </location>
</feature>
<dbReference type="PANTHER" id="PTHR36834:SF1">
    <property type="entry name" value="INTEGRAL MEMBRANE PROTEIN"/>
    <property type="match status" value="1"/>
</dbReference>
<feature type="transmembrane region" description="Helical" evidence="1">
    <location>
        <begin position="168"/>
        <end position="190"/>
    </location>
</feature>
<evidence type="ECO:0000256" key="1">
    <source>
        <dbReference type="SAM" id="Phobius"/>
    </source>
</evidence>
<gene>
    <name evidence="3" type="ORF">SAMN05444583_111119</name>
</gene>
<protein>
    <submittedName>
        <fullName evidence="3">Glycopeptide antibiotics resistance protein</fullName>
    </submittedName>
</protein>
<sequence length="367" mass="37965">MREQVLYSVLVGLAVAAVLALPLTVWQYRKYGRVSTARSMVVVAALIYTAAVVAFTMFPLPSLTPRWCELYAVTEPVLRPFAFVSDISRDTAGMSAVGVLTSSAVMQVVLNVALFVPFGVFGLVLFECSRAATIAAAVAVSGLIELTQFTAVWGVFPCAYRVADVNDVLLNTAGAVVGVVLVGLAPQLVPSRRLLAAGRPLPRPVTAWRRWVGMAVDVTAFVGVFVTAAVVVQLGMEVVGVAVDADTARAVAALSAIAAVVGPGLIGSGASLGQRVVWLRPQWPTGPTAGARTARALSVAGVGAVLVFVATPAAMLWLVVAAASVPLTRGNRGLSGVLSGADMVDARVRPEPAEPADVRVPVDAGRG</sequence>
<evidence type="ECO:0000313" key="3">
    <source>
        <dbReference type="EMBL" id="SEL60174.1"/>
    </source>
</evidence>
<dbReference type="EMBL" id="FOAW01000011">
    <property type="protein sequence ID" value="SEL60174.1"/>
    <property type="molecule type" value="Genomic_DNA"/>
</dbReference>
<name>A0A1H7RK01_9NOCA</name>
<evidence type="ECO:0000259" key="2">
    <source>
        <dbReference type="Pfam" id="PF04892"/>
    </source>
</evidence>
<keyword evidence="4" id="KW-1185">Reference proteome</keyword>
<dbReference type="RefSeq" id="WP_072752509.1">
    <property type="nucleotide sequence ID" value="NZ_FOAW01000011.1"/>
</dbReference>
<dbReference type="OrthoDB" id="4822551at2"/>
<evidence type="ECO:0000313" key="4">
    <source>
        <dbReference type="Proteomes" id="UP000198677"/>
    </source>
</evidence>
<keyword evidence="1" id="KW-0812">Transmembrane</keyword>
<keyword evidence="1" id="KW-0472">Membrane</keyword>
<dbReference type="AlphaFoldDB" id="A0A1H7RK01"/>
<accession>A0A1H7RK01</accession>